<comment type="caution">
    <text evidence="1">The sequence shown here is derived from an EMBL/GenBank/DDBJ whole genome shotgun (WGS) entry which is preliminary data.</text>
</comment>
<dbReference type="EMBL" id="SNYJ01000015">
    <property type="protein sequence ID" value="TDQ36986.1"/>
    <property type="molecule type" value="Genomic_DNA"/>
</dbReference>
<proteinExistence type="predicted"/>
<accession>A0A4R6TUY4</accession>
<gene>
    <name evidence="1" type="ORF">EV213_11580</name>
</gene>
<dbReference type="OrthoDB" id="2883629at2"/>
<evidence type="ECO:0000313" key="2">
    <source>
        <dbReference type="Proteomes" id="UP000295632"/>
    </source>
</evidence>
<dbReference type="Pfam" id="PF09628">
    <property type="entry name" value="YvfG"/>
    <property type="match status" value="1"/>
</dbReference>
<dbReference type="AlphaFoldDB" id="A0A4R6TUY4"/>
<dbReference type="SUPFAM" id="SSF158388">
    <property type="entry name" value="YvfG-like"/>
    <property type="match status" value="1"/>
</dbReference>
<dbReference type="Gene3D" id="6.10.140.40">
    <property type="match status" value="1"/>
</dbReference>
<dbReference type="RefSeq" id="WP_133581486.1">
    <property type="nucleotide sequence ID" value="NZ_SNYJ01000015.1"/>
</dbReference>
<dbReference type="InterPro" id="IPR037247">
    <property type="entry name" value="YvfG_sf"/>
</dbReference>
<evidence type="ECO:0000313" key="1">
    <source>
        <dbReference type="EMBL" id="TDQ36986.1"/>
    </source>
</evidence>
<organism evidence="1 2">
    <name type="scientific">Aureibacillus halotolerans</name>
    <dbReference type="NCBI Taxonomy" id="1508390"/>
    <lineage>
        <taxon>Bacteria</taxon>
        <taxon>Bacillati</taxon>
        <taxon>Bacillota</taxon>
        <taxon>Bacilli</taxon>
        <taxon>Bacillales</taxon>
        <taxon>Bacillaceae</taxon>
        <taxon>Aureibacillus</taxon>
    </lineage>
</organism>
<reference evidence="1 2" key="1">
    <citation type="submission" date="2019-03" db="EMBL/GenBank/DDBJ databases">
        <title>Genomic Encyclopedia of Type Strains, Phase IV (KMG-IV): sequencing the most valuable type-strain genomes for metagenomic binning, comparative biology and taxonomic classification.</title>
        <authorList>
            <person name="Goeker M."/>
        </authorList>
    </citation>
    <scope>NUCLEOTIDE SEQUENCE [LARGE SCALE GENOMIC DNA]</scope>
    <source>
        <strain evidence="1 2">DSM 28697</strain>
    </source>
</reference>
<sequence>MNHQLFSVDYFVDSFEIYVKKHNDVKRQDAVNAYYRSVVSTLIQDRLTKNSEIMRRLRNLDEAYTTFTN</sequence>
<dbReference type="InterPro" id="IPR018590">
    <property type="entry name" value="Uncharacterised_YvfG"/>
</dbReference>
<protein>
    <submittedName>
        <fullName evidence="1">YvfG protein</fullName>
    </submittedName>
</protein>
<name>A0A4R6TUY4_9BACI</name>
<dbReference type="Proteomes" id="UP000295632">
    <property type="component" value="Unassembled WGS sequence"/>
</dbReference>
<keyword evidence="2" id="KW-1185">Reference proteome</keyword>